<proteinExistence type="inferred from homology"/>
<evidence type="ECO:0000313" key="9">
    <source>
        <dbReference type="Proteomes" id="UP000675664"/>
    </source>
</evidence>
<name>A0A8J8B3A3_9FIRM</name>
<organism evidence="8 9">
    <name type="scientific">Sinanaerobacter chloroacetimidivorans</name>
    <dbReference type="NCBI Taxonomy" id="2818044"/>
    <lineage>
        <taxon>Bacteria</taxon>
        <taxon>Bacillati</taxon>
        <taxon>Bacillota</taxon>
        <taxon>Clostridia</taxon>
        <taxon>Peptostreptococcales</taxon>
        <taxon>Anaerovoracaceae</taxon>
        <taxon>Sinanaerobacter</taxon>
    </lineage>
</organism>
<dbReference type="InterPro" id="IPR006119">
    <property type="entry name" value="Resolv_N"/>
</dbReference>
<evidence type="ECO:0000256" key="4">
    <source>
        <dbReference type="ARBA" id="ARBA00023172"/>
    </source>
</evidence>
<gene>
    <name evidence="8" type="ORF">KCX82_09490</name>
</gene>
<keyword evidence="9" id="KW-1185">Reference proteome</keyword>
<dbReference type="InterPro" id="IPR050639">
    <property type="entry name" value="SSR_resolvase"/>
</dbReference>
<dbReference type="InterPro" id="IPR036162">
    <property type="entry name" value="Resolvase-like_N_sf"/>
</dbReference>
<dbReference type="GO" id="GO:0015074">
    <property type="term" value="P:DNA integration"/>
    <property type="evidence" value="ECO:0007669"/>
    <property type="project" value="UniProtKB-KW"/>
</dbReference>
<dbReference type="PANTHER" id="PTHR30461">
    <property type="entry name" value="DNA-INVERTASE FROM LAMBDOID PROPHAGE"/>
    <property type="match status" value="1"/>
</dbReference>
<dbReference type="PROSITE" id="PS00398">
    <property type="entry name" value="RECOMBINASES_2"/>
    <property type="match status" value="1"/>
</dbReference>
<evidence type="ECO:0000256" key="3">
    <source>
        <dbReference type="ARBA" id="ARBA00023125"/>
    </source>
</evidence>
<keyword evidence="4" id="KW-0233">DNA recombination</keyword>
<dbReference type="GO" id="GO:0003677">
    <property type="term" value="F:DNA binding"/>
    <property type="evidence" value="ECO:0007669"/>
    <property type="project" value="UniProtKB-KW"/>
</dbReference>
<evidence type="ECO:0000256" key="6">
    <source>
        <dbReference type="PROSITE-ProRule" id="PRU10137"/>
    </source>
</evidence>
<dbReference type="Gene3D" id="3.40.50.1390">
    <property type="entry name" value="Resolvase, N-terminal catalytic domain"/>
    <property type="match status" value="1"/>
</dbReference>
<dbReference type="PROSITE" id="PS00397">
    <property type="entry name" value="RECOMBINASES_1"/>
    <property type="match status" value="1"/>
</dbReference>
<dbReference type="PROSITE" id="PS51736">
    <property type="entry name" value="RECOMBINASES_3"/>
    <property type="match status" value="1"/>
</dbReference>
<comment type="similarity">
    <text evidence="1">Belongs to the site-specific recombinase resolvase family.</text>
</comment>
<evidence type="ECO:0000256" key="2">
    <source>
        <dbReference type="ARBA" id="ARBA00022908"/>
    </source>
</evidence>
<dbReference type="EMBL" id="JAGSND010000005">
    <property type="protein sequence ID" value="MBR0598105.1"/>
    <property type="molecule type" value="Genomic_DNA"/>
</dbReference>
<comment type="caution">
    <text evidence="8">The sequence shown here is derived from an EMBL/GenBank/DDBJ whole genome shotgun (WGS) entry which is preliminary data.</text>
</comment>
<dbReference type="PANTHER" id="PTHR30461:SF26">
    <property type="entry name" value="RESOLVASE HOMOLOG YNEB"/>
    <property type="match status" value="1"/>
</dbReference>
<dbReference type="GO" id="GO:0000150">
    <property type="term" value="F:DNA strand exchange activity"/>
    <property type="evidence" value="ECO:0007669"/>
    <property type="project" value="InterPro"/>
</dbReference>
<dbReference type="InterPro" id="IPR006118">
    <property type="entry name" value="Recombinase_CS"/>
</dbReference>
<accession>A0A8J8B3A3</accession>
<dbReference type="Proteomes" id="UP000675664">
    <property type="component" value="Unassembled WGS sequence"/>
</dbReference>
<protein>
    <submittedName>
        <fullName evidence="8">Recombinase family protein</fullName>
    </submittedName>
</protein>
<dbReference type="AlphaFoldDB" id="A0A8J8B3A3"/>
<feature type="active site" description="O-(5'-phospho-DNA)-serine intermediate" evidence="5 6">
    <location>
        <position position="12"/>
    </location>
</feature>
<sequence>MERNLYGYARVSTIDQNLDRQLQQLQEHISDKRYIFTDKASGKDFNRKSYNTLVGTEDTAPLLHEGDILLITSLDRLGRNYIEIREQWEYITKKLKADIRVLDMPLLDTSTTTDNLDKRFIADLVLQILSYTAEKERENTRKRQRQGIDVMPILDGKRVSSKTGRPTGRPKAEYPDHWKEVYADWKAGNITANKAMETLELTRTTFYKLVKQYQ</sequence>
<evidence type="ECO:0000313" key="8">
    <source>
        <dbReference type="EMBL" id="MBR0598105.1"/>
    </source>
</evidence>
<evidence type="ECO:0000256" key="1">
    <source>
        <dbReference type="ARBA" id="ARBA00009913"/>
    </source>
</evidence>
<feature type="domain" description="Resolvase/invertase-type recombinase catalytic" evidence="7">
    <location>
        <begin position="4"/>
        <end position="155"/>
    </location>
</feature>
<dbReference type="Pfam" id="PF00239">
    <property type="entry name" value="Resolvase"/>
    <property type="match status" value="1"/>
</dbReference>
<evidence type="ECO:0000259" key="7">
    <source>
        <dbReference type="PROSITE" id="PS51736"/>
    </source>
</evidence>
<keyword evidence="2" id="KW-0229">DNA integration</keyword>
<evidence type="ECO:0000256" key="5">
    <source>
        <dbReference type="PIRSR" id="PIRSR606118-50"/>
    </source>
</evidence>
<keyword evidence="3" id="KW-0238">DNA-binding</keyword>
<dbReference type="SMART" id="SM00857">
    <property type="entry name" value="Resolvase"/>
    <property type="match status" value="1"/>
</dbReference>
<dbReference type="RefSeq" id="WP_227018236.1">
    <property type="nucleotide sequence ID" value="NZ_JAGSND010000005.1"/>
</dbReference>
<reference evidence="8" key="1">
    <citation type="submission" date="2021-04" db="EMBL/GenBank/DDBJ databases">
        <title>Sinoanaerobacter chloroacetimidivorans sp. nov., an obligate anaerobic bacterium isolated from anaerobic sludge.</title>
        <authorList>
            <person name="Bao Y."/>
        </authorList>
    </citation>
    <scope>NUCLEOTIDE SEQUENCE</scope>
    <source>
        <strain evidence="8">BAD-6</strain>
    </source>
</reference>
<dbReference type="SUPFAM" id="SSF53041">
    <property type="entry name" value="Resolvase-like"/>
    <property type="match status" value="1"/>
</dbReference>
<dbReference type="CDD" id="cd03768">
    <property type="entry name" value="SR_ResInv"/>
    <property type="match status" value="1"/>
</dbReference>
<reference evidence="8" key="2">
    <citation type="submission" date="2021-04" db="EMBL/GenBank/DDBJ databases">
        <authorList>
            <person name="Liu J."/>
        </authorList>
    </citation>
    <scope>NUCLEOTIDE SEQUENCE</scope>
    <source>
        <strain evidence="8">BAD-6</strain>
    </source>
</reference>